<dbReference type="InterPro" id="IPR040427">
    <property type="entry name" value="Flacc"/>
</dbReference>
<proteinExistence type="predicted"/>
<keyword evidence="3" id="KW-1185">Reference proteome</keyword>
<dbReference type="GO" id="GO:0036396">
    <property type="term" value="C:RNA N6-methyladenosine methyltransferase complex"/>
    <property type="evidence" value="ECO:0007669"/>
    <property type="project" value="InterPro"/>
</dbReference>
<evidence type="ECO:0000313" key="3">
    <source>
        <dbReference type="Proteomes" id="UP001151699"/>
    </source>
</evidence>
<reference evidence="2" key="1">
    <citation type="submission" date="2022-07" db="EMBL/GenBank/DDBJ databases">
        <authorList>
            <person name="Trinca V."/>
            <person name="Uliana J.V.C."/>
            <person name="Torres T.T."/>
            <person name="Ward R.J."/>
            <person name="Monesi N."/>
        </authorList>
    </citation>
    <scope>NUCLEOTIDE SEQUENCE</scope>
    <source>
        <strain evidence="2">HSMRA1968</strain>
        <tissue evidence="2">Whole embryos</tissue>
    </source>
</reference>
<accession>A0A9Q0MVT4</accession>
<dbReference type="PANTHER" id="PTHR38563:SF1">
    <property type="entry name" value="FL(2)D-ASSOCIATED COMPLEX COMPONENT"/>
    <property type="match status" value="1"/>
</dbReference>
<feature type="compositionally biased region" description="Basic and acidic residues" evidence="1">
    <location>
        <begin position="428"/>
        <end position="471"/>
    </location>
</feature>
<feature type="compositionally biased region" description="Basic and acidic residues" evidence="1">
    <location>
        <begin position="406"/>
        <end position="421"/>
    </location>
</feature>
<dbReference type="PANTHER" id="PTHR38563">
    <property type="entry name" value="FL(2)D-ASSOCIATED COMPLEX COMPONENT"/>
    <property type="match status" value="1"/>
</dbReference>
<comment type="caution">
    <text evidence="2">The sequence shown here is derived from an EMBL/GenBank/DDBJ whole genome shotgun (WGS) entry which is preliminary data.</text>
</comment>
<feature type="compositionally biased region" description="Basic and acidic residues" evidence="1">
    <location>
        <begin position="311"/>
        <end position="398"/>
    </location>
</feature>
<feature type="region of interest" description="Disordered" evidence="1">
    <location>
        <begin position="47"/>
        <end position="471"/>
    </location>
</feature>
<dbReference type="AlphaFoldDB" id="A0A9Q0MVT4"/>
<feature type="compositionally biased region" description="Acidic residues" evidence="1">
    <location>
        <begin position="613"/>
        <end position="623"/>
    </location>
</feature>
<feature type="compositionally biased region" description="Basic residues" evidence="1">
    <location>
        <begin position="143"/>
        <end position="156"/>
    </location>
</feature>
<evidence type="ECO:0000313" key="2">
    <source>
        <dbReference type="EMBL" id="KAJ6638060.1"/>
    </source>
</evidence>
<feature type="compositionally biased region" description="Basic and acidic residues" evidence="1">
    <location>
        <begin position="79"/>
        <end position="108"/>
    </location>
</feature>
<feature type="compositionally biased region" description="Basic and acidic residues" evidence="1">
    <location>
        <begin position="240"/>
        <end position="273"/>
    </location>
</feature>
<feature type="compositionally biased region" description="Basic residues" evidence="1">
    <location>
        <begin position="198"/>
        <end position="211"/>
    </location>
</feature>
<dbReference type="GO" id="GO:0016556">
    <property type="term" value="P:mRNA modification"/>
    <property type="evidence" value="ECO:0007669"/>
    <property type="project" value="InterPro"/>
</dbReference>
<feature type="region of interest" description="Disordered" evidence="1">
    <location>
        <begin position="599"/>
        <end position="626"/>
    </location>
</feature>
<feature type="compositionally biased region" description="Basic residues" evidence="1">
    <location>
        <begin position="274"/>
        <end position="300"/>
    </location>
</feature>
<name>A0A9Q0MVT4_9DIPT</name>
<evidence type="ECO:0000256" key="1">
    <source>
        <dbReference type="SAM" id="MobiDB-lite"/>
    </source>
</evidence>
<dbReference type="EMBL" id="WJQU01000003">
    <property type="protein sequence ID" value="KAJ6638060.1"/>
    <property type="molecule type" value="Genomic_DNA"/>
</dbReference>
<protein>
    <submittedName>
        <fullName evidence="2">Fl(2)d-associated complex component</fullName>
    </submittedName>
</protein>
<feature type="compositionally biased region" description="Low complexity" evidence="1">
    <location>
        <begin position="117"/>
        <end position="140"/>
    </location>
</feature>
<feature type="region of interest" description="Disordered" evidence="1">
    <location>
        <begin position="660"/>
        <end position="680"/>
    </location>
</feature>
<sequence length="1157" mass="134078">MSKTVKRKITVELPKPRDLSKNRLSVFQRLGTKKLKSLETAVNINTKPKELKTNTPVVTNIAPEPKPDNVELEDADPDSLEKKREELQKELELQLKMETSRKVAPKEIVRKRKKVRSSSSSSSSSSDSGSSSDSSSSTSSKESKRKIRKGKIRKRGSSSSSDEPRKKSAKIKRVCHKKVDGSKSHKSTHGKKLLEGKIRKRSQSPPIRKRQGSSPPKSAQKIPPKSKLSVENVAKHHRMKEATRDRDREFQIRDRDREKDKDRERMRSRERIRSRSPKMRPKSRTPKRLSSRDLKHKSPPRRIGGSSGGGMRRDRSIDRVVKKDFKRHDSRERERERREKERICREDAREAAREKERQEILARCQERHERERLAREKLRRERDDDRIKPDRLIPRPAERAMAIAAARDRSRDKSIDRDRLRSVSHTRSARDRMEREKEPNPYDRVYERDDSRYDSHDRRMEKDDRGGIRDERDYIRRHDDVRPDAMNSPYLTREKRIVERDDMEWEAGGHNVVSDQRYDDLREDRRHEYGSRGYIDERHLAERDREWIRESEMGRTDDRGMYDRIIDRHVGREWDRGDASHPLPRDNYVDNREWSGGINERQWENKGKWQQQQEEEEDWDEDDSKWQDYNRISEPIHHDTGMSSAIGNMGMNDVQRGGTNRRWNSWRGRRGSQHHSGDFRRQQDGMFQHDRSSMVYRRPPDAAPTETISQSNLTEAVTVHPSTGITHDSLVGYFTNIFFSFVFLVTSIQPMTPKSDVSVSTVIGRSSLTQVIVTEVKADEKKDDAVDDVPMVSEEQLLEEVIPDDLSDFSDEADEILNRQEEDDLGILSTTLEKTSPIKQLEQQNFNLFNDERDVFGSSQYFRPDYESELLEKQNSQNALIAPIDQCLETTVTSDAAKDTEPLLVEKQVTSVESKSDVNDVKDIPDDIPEDAFEEISDGELEEEARIRGLGDALGVDWASLVEESKVITLEKSIPTQTSAKQRWQPSPIVLDAGVSHKFASEALLHRVLVNVQVKLKKERDEQKHEFQDMQSSDRIFKVKEEKLDSEYGDIQESSTCVPLSFDDIKKEENGLPTMNHTVACMQGGNRYYVNARKNIIFKASGPSSRALSAQPDLHIRRVEIDLPEKAGQCLAAVRRKDIAFNPIISSSFVKENIEFI</sequence>
<gene>
    <name evidence="2" type="primary">Flacc</name>
    <name evidence="2" type="ORF">Bhyg_10793</name>
</gene>
<dbReference type="Proteomes" id="UP001151699">
    <property type="component" value="Chromosome X"/>
</dbReference>
<organism evidence="2 3">
    <name type="scientific">Pseudolycoriella hygida</name>
    <dbReference type="NCBI Taxonomy" id="35572"/>
    <lineage>
        <taxon>Eukaryota</taxon>
        <taxon>Metazoa</taxon>
        <taxon>Ecdysozoa</taxon>
        <taxon>Arthropoda</taxon>
        <taxon>Hexapoda</taxon>
        <taxon>Insecta</taxon>
        <taxon>Pterygota</taxon>
        <taxon>Neoptera</taxon>
        <taxon>Endopterygota</taxon>
        <taxon>Diptera</taxon>
        <taxon>Nematocera</taxon>
        <taxon>Sciaroidea</taxon>
        <taxon>Sciaridae</taxon>
        <taxon>Pseudolycoriella</taxon>
    </lineage>
</organism>
<dbReference type="OrthoDB" id="6022762at2759"/>
<feature type="compositionally biased region" description="Basic residues" evidence="1">
    <location>
        <begin position="167"/>
        <end position="176"/>
    </location>
</feature>